<name>A0A9E7V1Z4_9TOMB</name>
<evidence type="ECO:0000313" key="1">
    <source>
        <dbReference type="EMBL" id="UYL95408.1"/>
    </source>
</evidence>
<accession>A0A9E7V1Z4</accession>
<proteinExistence type="predicted"/>
<sequence length="263" mass="28412">MTNVSPVPLYVVISISIPQVYKSGIGRPDIQVTSHGVTQYDGKKSTSATVKTGEPKKGLTYDAELVLASGGFLDLELLNVNYDNVMLPNFVSLTATDDFGTSVDVVPPPTTRDTFDGGDNQVDDHISTGGITAFWVNYTGFFPTTDPNGFSTQAATDQLPPGVSVVPITSGQATVLALRNDSGRRYLITDTSAYINADPNRIQRMGNIDGGVYADGTGSRNSIIETFNPGAVYYVGFFFSGQYNSYQTYVNLVFLETQKQQYS</sequence>
<reference evidence="1" key="1">
    <citation type="submission" date="2022-05" db="EMBL/GenBank/DDBJ databases">
        <authorList>
            <person name="Cao W."/>
            <person name="Jia N."/>
            <person name="Lam T.T.-Y."/>
            <person name="Ni X."/>
            <person name="Liu J."/>
        </authorList>
    </citation>
    <scope>NUCLEOTIDE SEQUENCE</scope>
    <source>
        <strain evidence="1">TIGMIC 1</strain>
    </source>
</reference>
<organism evidence="1">
    <name type="scientific">Nanning Tombu tick virus 1</name>
    <dbReference type="NCBI Taxonomy" id="2972341"/>
    <lineage>
        <taxon>Viruses</taxon>
        <taxon>Riboviria</taxon>
        <taxon>Orthornavirae</taxon>
        <taxon>Kitrinoviricota</taxon>
        <taxon>Tolucaviricetes</taxon>
        <taxon>Tolivirales</taxon>
        <taxon>Tombusviridae</taxon>
    </lineage>
</organism>
<dbReference type="EMBL" id="ON746539">
    <property type="protein sequence ID" value="UYL95408.1"/>
    <property type="molecule type" value="Genomic_RNA"/>
</dbReference>
<protein>
    <submittedName>
        <fullName evidence="1">Uncharacterized protein</fullName>
    </submittedName>
</protein>